<sequence>MPPLRKEVKRAGWLLTYWRLRVSTKEEAMLVVALVILVVKSCLVLLAWPHYGSITSTVTTTSFTPHISKFRWRQYEQTIPKHGSDDHMEDHNSHPNAVFTLPTKGFTFPNCPCIRFGFDIQGLEEARAKASMRPWRYPQWFVSKFNFTGVSTCSDYSTQRGGGQRVVAYSYYSTDILTDTESVHFKKYMAQLHGRARVIGKAYPDWIVRIYHNVTADDVDGTKFLCNIVCTYQHVDLCDVTNLPTLGNLVERGVVGRLWRFSVMGDHTVATFLSRDSDSWVLSREVMVVKEWLQSGHEFHVIRDHPNHKAVMLAGEERQGSVEQGRKSQIYDIFGVEGFDECDCSLLGRAMVYMYIQLR</sequence>
<dbReference type="Proteomes" id="UP001286313">
    <property type="component" value="Unassembled WGS sequence"/>
</dbReference>
<keyword evidence="3" id="KW-1185">Reference proteome</keyword>
<reference evidence="2" key="1">
    <citation type="submission" date="2023-10" db="EMBL/GenBank/DDBJ databases">
        <title>Genome assemblies of two species of porcelain crab, Petrolisthes cinctipes and Petrolisthes manimaculis (Anomura: Porcellanidae).</title>
        <authorList>
            <person name="Angst P."/>
        </authorList>
    </citation>
    <scope>NUCLEOTIDE SEQUENCE</scope>
    <source>
        <strain evidence="2">PB745_01</strain>
        <tissue evidence="2">Gill</tissue>
    </source>
</reference>
<keyword evidence="1" id="KW-1133">Transmembrane helix</keyword>
<name>A0AAE1GAG0_PETCI</name>
<evidence type="ECO:0000313" key="2">
    <source>
        <dbReference type="EMBL" id="KAK3888137.1"/>
    </source>
</evidence>
<gene>
    <name evidence="2" type="ORF">Pcinc_007782</name>
</gene>
<organism evidence="2 3">
    <name type="scientific">Petrolisthes cinctipes</name>
    <name type="common">Flat porcelain crab</name>
    <dbReference type="NCBI Taxonomy" id="88211"/>
    <lineage>
        <taxon>Eukaryota</taxon>
        <taxon>Metazoa</taxon>
        <taxon>Ecdysozoa</taxon>
        <taxon>Arthropoda</taxon>
        <taxon>Crustacea</taxon>
        <taxon>Multicrustacea</taxon>
        <taxon>Malacostraca</taxon>
        <taxon>Eumalacostraca</taxon>
        <taxon>Eucarida</taxon>
        <taxon>Decapoda</taxon>
        <taxon>Pleocyemata</taxon>
        <taxon>Anomura</taxon>
        <taxon>Galatheoidea</taxon>
        <taxon>Porcellanidae</taxon>
        <taxon>Petrolisthes</taxon>
    </lineage>
</organism>
<accession>A0AAE1GAG0</accession>
<protein>
    <submittedName>
        <fullName evidence="2">Uncharacterized protein</fullName>
    </submittedName>
</protein>
<evidence type="ECO:0000256" key="1">
    <source>
        <dbReference type="SAM" id="Phobius"/>
    </source>
</evidence>
<dbReference type="EMBL" id="JAWQEG010000584">
    <property type="protein sequence ID" value="KAK3888137.1"/>
    <property type="molecule type" value="Genomic_DNA"/>
</dbReference>
<feature type="transmembrane region" description="Helical" evidence="1">
    <location>
        <begin position="28"/>
        <end position="48"/>
    </location>
</feature>
<dbReference type="AlphaFoldDB" id="A0AAE1GAG0"/>
<comment type="caution">
    <text evidence="2">The sequence shown here is derived from an EMBL/GenBank/DDBJ whole genome shotgun (WGS) entry which is preliminary data.</text>
</comment>
<keyword evidence="1" id="KW-0812">Transmembrane</keyword>
<evidence type="ECO:0000313" key="3">
    <source>
        <dbReference type="Proteomes" id="UP001286313"/>
    </source>
</evidence>
<keyword evidence="1" id="KW-0472">Membrane</keyword>
<proteinExistence type="predicted"/>